<evidence type="ECO:0000313" key="2">
    <source>
        <dbReference type="Proteomes" id="UP000048965"/>
    </source>
</evidence>
<sequence length="62" mass="6159">MRGAVTAATAAIAGGAEGGWLSAASGAEVMAQCYLRDRKLRIGAEVVTVTKAPSGQNPITVG</sequence>
<comment type="caution">
    <text evidence="1">The sequence shown here is derived from an EMBL/GenBank/DDBJ whole genome shotgun (WGS) entry which is preliminary data.</text>
</comment>
<dbReference type="EMBL" id="BBNO01000001">
    <property type="protein sequence ID" value="GAO06074.1"/>
    <property type="molecule type" value="Genomic_DNA"/>
</dbReference>
<keyword evidence="2" id="KW-1185">Reference proteome</keyword>
<reference evidence="2" key="1">
    <citation type="submission" date="2014-09" db="EMBL/GenBank/DDBJ databases">
        <title>Whole genome shotgun sequence of Streptomyces sp. NBRC 110027.</title>
        <authorList>
            <person name="Komaki H."/>
            <person name="Ichikawa N."/>
            <person name="Katano-Makiyama Y."/>
            <person name="Hosoyama A."/>
            <person name="Hashimoto M."/>
            <person name="Uohara A."/>
            <person name="Kitahashi Y."/>
            <person name="Ohji S."/>
            <person name="Kimura A."/>
            <person name="Yamazoe A."/>
            <person name="Igarashi Y."/>
            <person name="Fujita N."/>
        </authorList>
    </citation>
    <scope>NUCLEOTIDE SEQUENCE [LARGE SCALE GENOMIC DNA]</scope>
    <source>
        <strain evidence="2">NBRC 110027</strain>
    </source>
</reference>
<gene>
    <name evidence="1" type="ORF">TPA0598_01_04450</name>
</gene>
<dbReference type="AlphaFoldDB" id="A0A0P4QZU1"/>
<accession>A0A0P4QZU1</accession>
<organism evidence="1 2">
    <name type="scientific">Streptomyces lydicamycinicus</name>
    <dbReference type="NCBI Taxonomy" id="1546107"/>
    <lineage>
        <taxon>Bacteria</taxon>
        <taxon>Bacillati</taxon>
        <taxon>Actinomycetota</taxon>
        <taxon>Actinomycetes</taxon>
        <taxon>Kitasatosporales</taxon>
        <taxon>Streptomycetaceae</taxon>
        <taxon>Streptomyces</taxon>
    </lineage>
</organism>
<reference evidence="1 2" key="2">
    <citation type="journal article" date="2015" name="Stand. Genomic Sci.">
        <title>Draft genome sequence of marine-derived Streptomyces sp. TP-A0598, a producer of anti-MRSA antibiotic lydicamycins.</title>
        <authorList>
            <person name="Komaki H."/>
            <person name="Ichikawa N."/>
            <person name="Hosoyama A."/>
            <person name="Fujita N."/>
            <person name="Igarashi Y."/>
        </authorList>
    </citation>
    <scope>NUCLEOTIDE SEQUENCE [LARGE SCALE GENOMIC DNA]</scope>
    <source>
        <strain evidence="1 2">NBRC 110027</strain>
    </source>
</reference>
<dbReference type="Proteomes" id="UP000048965">
    <property type="component" value="Unassembled WGS sequence"/>
</dbReference>
<protein>
    <submittedName>
        <fullName evidence="1">Uncharacterized protein</fullName>
    </submittedName>
</protein>
<proteinExistence type="predicted"/>
<evidence type="ECO:0000313" key="1">
    <source>
        <dbReference type="EMBL" id="GAO06074.1"/>
    </source>
</evidence>
<name>A0A0P4QZU1_9ACTN</name>